<dbReference type="GO" id="GO:0019243">
    <property type="term" value="P:methylglyoxal catabolic process to D-lactate via S-lactoyl-glutathione"/>
    <property type="evidence" value="ECO:0007669"/>
    <property type="project" value="UniProtKB-UniRule"/>
</dbReference>
<dbReference type="STRING" id="34060.B0181_05545"/>
<dbReference type="CDD" id="cd07723">
    <property type="entry name" value="hydroxyacylglutathione_hydrolase_MBL-fold"/>
    <property type="match status" value="1"/>
</dbReference>
<evidence type="ECO:0000259" key="8">
    <source>
        <dbReference type="SMART" id="SM00849"/>
    </source>
</evidence>
<dbReference type="EMBL" id="UGQE01000004">
    <property type="protein sequence ID" value="STZ14730.1"/>
    <property type="molecule type" value="Genomic_DNA"/>
</dbReference>
<feature type="binding site" evidence="7">
    <location>
        <position position="54"/>
    </location>
    <ligand>
        <name>Zn(2+)</name>
        <dbReference type="ChEBI" id="CHEBI:29105"/>
        <label>1</label>
    </ligand>
</feature>
<feature type="domain" description="Metallo-beta-lactamase" evidence="8">
    <location>
        <begin position="11"/>
        <end position="170"/>
    </location>
</feature>
<evidence type="ECO:0000313" key="10">
    <source>
        <dbReference type="EMBL" id="STZ14730.1"/>
    </source>
</evidence>
<dbReference type="Proteomes" id="UP000255279">
    <property type="component" value="Unassembled WGS sequence"/>
</dbReference>
<dbReference type="Proteomes" id="UP000190435">
    <property type="component" value="Unassembled WGS sequence"/>
</dbReference>
<dbReference type="InterPro" id="IPR035680">
    <property type="entry name" value="Clx_II_MBL"/>
</dbReference>
<accession>A0A1T0A324</accession>
<dbReference type="InterPro" id="IPR032282">
    <property type="entry name" value="HAGH_C"/>
</dbReference>
<reference evidence="9 11" key="1">
    <citation type="submission" date="2017-02" db="EMBL/GenBank/DDBJ databases">
        <title>Draft genome sequence of Moraxella caviae CCUG 355 type strain.</title>
        <authorList>
            <person name="Engstrom-Jakobsson H."/>
            <person name="Salva-Serra F."/>
            <person name="Thorell K."/>
            <person name="Gonzales-Siles L."/>
            <person name="Karlsson R."/>
            <person name="Boulund F."/>
            <person name="Engstrand L."/>
            <person name="Moore E."/>
        </authorList>
    </citation>
    <scope>NUCLEOTIDE SEQUENCE [LARGE SCALE GENOMIC DNA]</scope>
    <source>
        <strain evidence="9 11">CCUG 355</strain>
    </source>
</reference>
<keyword evidence="4 7" id="KW-0479">Metal-binding</keyword>
<feature type="binding site" evidence="7">
    <location>
        <position position="57"/>
    </location>
    <ligand>
        <name>Zn(2+)</name>
        <dbReference type="ChEBI" id="CHEBI:29105"/>
        <label>2</label>
    </ligand>
</feature>
<proteinExistence type="inferred from homology"/>
<evidence type="ECO:0000313" key="9">
    <source>
        <dbReference type="EMBL" id="OOR90107.1"/>
    </source>
</evidence>
<dbReference type="RefSeq" id="WP_078276508.1">
    <property type="nucleotide sequence ID" value="NZ_CAACXO010000085.1"/>
</dbReference>
<comment type="subunit">
    <text evidence="7">Monomer.</text>
</comment>
<evidence type="ECO:0000256" key="1">
    <source>
        <dbReference type="ARBA" id="ARBA00001623"/>
    </source>
</evidence>
<dbReference type="UniPathway" id="UPA00619">
    <property type="reaction ID" value="UER00676"/>
</dbReference>
<dbReference type="InterPro" id="IPR001279">
    <property type="entry name" value="Metallo-B-lactamas"/>
</dbReference>
<comment type="catalytic activity">
    <reaction evidence="1 7">
        <text>an S-(2-hydroxyacyl)glutathione + H2O = a 2-hydroxy carboxylate + glutathione + H(+)</text>
        <dbReference type="Rhea" id="RHEA:21864"/>
        <dbReference type="ChEBI" id="CHEBI:15377"/>
        <dbReference type="ChEBI" id="CHEBI:15378"/>
        <dbReference type="ChEBI" id="CHEBI:57925"/>
        <dbReference type="ChEBI" id="CHEBI:58896"/>
        <dbReference type="ChEBI" id="CHEBI:71261"/>
        <dbReference type="EC" id="3.1.2.6"/>
    </reaction>
</comment>
<evidence type="ECO:0000256" key="2">
    <source>
        <dbReference type="ARBA" id="ARBA00004963"/>
    </source>
</evidence>
<feature type="binding site" evidence="7">
    <location>
        <position position="132"/>
    </location>
    <ligand>
        <name>Zn(2+)</name>
        <dbReference type="ChEBI" id="CHEBI:29105"/>
        <label>2</label>
    </ligand>
</feature>
<comment type="similarity">
    <text evidence="3 7">Belongs to the metallo-beta-lactamase superfamily. Glyoxalase II family.</text>
</comment>
<evidence type="ECO:0000313" key="11">
    <source>
        <dbReference type="Proteomes" id="UP000190435"/>
    </source>
</evidence>
<dbReference type="GO" id="GO:0046872">
    <property type="term" value="F:metal ion binding"/>
    <property type="evidence" value="ECO:0007669"/>
    <property type="project" value="UniProtKB-KW"/>
</dbReference>
<dbReference type="PANTHER" id="PTHR43705:SF1">
    <property type="entry name" value="HYDROXYACYLGLUTATHIONE HYDROLASE GLOB"/>
    <property type="match status" value="1"/>
</dbReference>
<protein>
    <recommendedName>
        <fullName evidence="7">Hydroxyacylglutathione hydrolase</fullName>
        <ecNumber evidence="7">3.1.2.6</ecNumber>
    </recommendedName>
    <alternativeName>
        <fullName evidence="7">Glyoxalase II</fullName>
        <shortName evidence="7">Glx II</shortName>
    </alternativeName>
</protein>
<dbReference type="AlphaFoldDB" id="A0A1T0A324"/>
<dbReference type="InterPro" id="IPR036866">
    <property type="entry name" value="RibonucZ/Hydroxyglut_hydro"/>
</dbReference>
<keyword evidence="11" id="KW-1185">Reference proteome</keyword>
<dbReference type="SUPFAM" id="SSF56281">
    <property type="entry name" value="Metallo-hydrolase/oxidoreductase"/>
    <property type="match status" value="1"/>
</dbReference>
<evidence type="ECO:0000313" key="12">
    <source>
        <dbReference type="Proteomes" id="UP000255279"/>
    </source>
</evidence>
<gene>
    <name evidence="7 10" type="primary">gloB</name>
    <name evidence="9" type="ORF">B0181_05545</name>
    <name evidence="10" type="ORF">NCTC10293_02327</name>
</gene>
<dbReference type="GO" id="GO:0004416">
    <property type="term" value="F:hydroxyacylglutathione hydrolase activity"/>
    <property type="evidence" value="ECO:0007669"/>
    <property type="project" value="UniProtKB-UniRule"/>
</dbReference>
<comment type="pathway">
    <text evidence="2 7">Secondary metabolite metabolism; methylglyoxal degradation; (R)-lactate from methylglyoxal: step 2/2.</text>
</comment>
<dbReference type="InterPro" id="IPR050110">
    <property type="entry name" value="Glyoxalase_II_hydrolase"/>
</dbReference>
<dbReference type="InterPro" id="IPR017782">
    <property type="entry name" value="Hydroxyacylglutathione_Hdrlase"/>
</dbReference>
<keyword evidence="6 7" id="KW-0862">Zinc</keyword>
<name>A0A1T0A324_9GAMM</name>
<dbReference type="Gene3D" id="3.60.15.10">
    <property type="entry name" value="Ribonuclease Z/Hydroxyacylglutathione hydrolase-like"/>
    <property type="match status" value="1"/>
</dbReference>
<feature type="binding site" evidence="7">
    <location>
        <position position="109"/>
    </location>
    <ligand>
        <name>Zn(2+)</name>
        <dbReference type="ChEBI" id="CHEBI:29105"/>
        <label>1</label>
    </ligand>
</feature>
<feature type="binding site" evidence="7">
    <location>
        <position position="170"/>
    </location>
    <ligand>
        <name>Zn(2+)</name>
        <dbReference type="ChEBI" id="CHEBI:29105"/>
        <label>2</label>
    </ligand>
</feature>
<feature type="binding site" evidence="7">
    <location>
        <position position="52"/>
    </location>
    <ligand>
        <name>Zn(2+)</name>
        <dbReference type="ChEBI" id="CHEBI:29105"/>
        <label>1</label>
    </ligand>
</feature>
<evidence type="ECO:0000256" key="5">
    <source>
        <dbReference type="ARBA" id="ARBA00022801"/>
    </source>
</evidence>
<dbReference type="HAMAP" id="MF_01374">
    <property type="entry name" value="Glyoxalase_2"/>
    <property type="match status" value="1"/>
</dbReference>
<feature type="binding site" evidence="7">
    <location>
        <position position="132"/>
    </location>
    <ligand>
        <name>Zn(2+)</name>
        <dbReference type="ChEBI" id="CHEBI:29105"/>
        <label>1</label>
    </ligand>
</feature>
<sequence>MQIHAIKAFDDNYIWTLVNGDQAIVIDAGDATPVLKFLQVNQLTLVALLITHHHHDHSGGASELLAAYPKAQLIAHQAHGVAQTVSVDEGDVLNFEGFGEFQVWRTAGHTDTHLSYVAKFADDVRQHVFCGDALFSGGCGRVFTGTLDELHASLRRLASLPDDTLFYPAHEYTLGNLRFGLAFAEQPQDIQAAITRTQDSLAKGVPSLPTSLKNERKINVFLQACQDDVSADLAQKVAERANKAGLKMADLSSLSVFSALRELKNKA</sequence>
<dbReference type="Pfam" id="PF16123">
    <property type="entry name" value="HAGH_C"/>
    <property type="match status" value="1"/>
</dbReference>
<comment type="function">
    <text evidence="7">Thiolesterase that catalyzes the hydrolysis of S-D-lactoyl-glutathione to form glutathione and D-lactic acid.</text>
</comment>
<organism evidence="9 11">
    <name type="scientific">Moraxella caviae</name>
    <dbReference type="NCBI Taxonomy" id="34060"/>
    <lineage>
        <taxon>Bacteria</taxon>
        <taxon>Pseudomonadati</taxon>
        <taxon>Pseudomonadota</taxon>
        <taxon>Gammaproteobacteria</taxon>
        <taxon>Moraxellales</taxon>
        <taxon>Moraxellaceae</taxon>
        <taxon>Moraxella</taxon>
    </lineage>
</organism>
<evidence type="ECO:0000256" key="4">
    <source>
        <dbReference type="ARBA" id="ARBA00022723"/>
    </source>
</evidence>
<dbReference type="Pfam" id="PF00753">
    <property type="entry name" value="Lactamase_B"/>
    <property type="match status" value="1"/>
</dbReference>
<evidence type="ECO:0000256" key="3">
    <source>
        <dbReference type="ARBA" id="ARBA00006759"/>
    </source>
</evidence>
<evidence type="ECO:0000256" key="6">
    <source>
        <dbReference type="ARBA" id="ARBA00022833"/>
    </source>
</evidence>
<reference evidence="10 12" key="2">
    <citation type="submission" date="2018-06" db="EMBL/GenBank/DDBJ databases">
        <authorList>
            <consortium name="Pathogen Informatics"/>
            <person name="Doyle S."/>
        </authorList>
    </citation>
    <scope>NUCLEOTIDE SEQUENCE [LARGE SCALE GENOMIC DNA]</scope>
    <source>
        <strain evidence="10 12">NCTC10293</strain>
    </source>
</reference>
<dbReference type="OrthoDB" id="9802248at2"/>
<dbReference type="NCBIfam" id="TIGR03413">
    <property type="entry name" value="GSH_gloB"/>
    <property type="match status" value="1"/>
</dbReference>
<evidence type="ECO:0000256" key="7">
    <source>
        <dbReference type="HAMAP-Rule" id="MF_01374"/>
    </source>
</evidence>
<comment type="cofactor">
    <cofactor evidence="7">
        <name>Zn(2+)</name>
        <dbReference type="ChEBI" id="CHEBI:29105"/>
    </cofactor>
    <text evidence="7">Binds 2 Zn(2+) ions per subunit.</text>
</comment>
<dbReference type="EC" id="3.1.2.6" evidence="7"/>
<dbReference type="SMART" id="SM00849">
    <property type="entry name" value="Lactamase_B"/>
    <property type="match status" value="1"/>
</dbReference>
<dbReference type="EMBL" id="MUXU01000034">
    <property type="protein sequence ID" value="OOR90107.1"/>
    <property type="molecule type" value="Genomic_DNA"/>
</dbReference>
<dbReference type="PANTHER" id="PTHR43705">
    <property type="entry name" value="HYDROXYACYLGLUTATHIONE HYDROLASE"/>
    <property type="match status" value="1"/>
</dbReference>
<keyword evidence="5 7" id="KW-0378">Hydrolase</keyword>
<feature type="binding site" evidence="7">
    <location>
        <position position="56"/>
    </location>
    <ligand>
        <name>Zn(2+)</name>
        <dbReference type="ChEBI" id="CHEBI:29105"/>
        <label>2</label>
    </ligand>
</feature>